<proteinExistence type="predicted"/>
<evidence type="ECO:0000259" key="6">
    <source>
        <dbReference type="Pfam" id="PF00746"/>
    </source>
</evidence>
<evidence type="ECO:0000256" key="5">
    <source>
        <dbReference type="SAM" id="Phobius"/>
    </source>
</evidence>
<feature type="non-terminal residue" evidence="7">
    <location>
        <position position="1"/>
    </location>
</feature>
<dbReference type="AlphaFoldDB" id="A0A1H0RDH8"/>
<reference evidence="7 8" key="1">
    <citation type="submission" date="2016-10" db="EMBL/GenBank/DDBJ databases">
        <authorList>
            <person name="de Groot N.N."/>
        </authorList>
    </citation>
    <scope>NUCLEOTIDE SEQUENCE [LARGE SCALE GENOMIC DNA]</scope>
    <source>
        <strain evidence="7 8">Sb04</strain>
    </source>
</reference>
<feature type="domain" description="Gram-positive cocci surface proteins LPxTG" evidence="6">
    <location>
        <begin position="8"/>
        <end position="45"/>
    </location>
</feature>
<keyword evidence="5" id="KW-0812">Transmembrane</keyword>
<evidence type="ECO:0000313" key="7">
    <source>
        <dbReference type="EMBL" id="SDP27239.1"/>
    </source>
</evidence>
<protein>
    <submittedName>
        <fullName evidence="7">LPXTG-motif cell wall anchor domain-containing protein</fullName>
    </submittedName>
</protein>
<feature type="transmembrane region" description="Helical" evidence="5">
    <location>
        <begin position="17"/>
        <end position="37"/>
    </location>
</feature>
<gene>
    <name evidence="7" type="ORF">SAMN05216347_1142</name>
</gene>
<dbReference type="RefSeq" id="WP_142349378.1">
    <property type="nucleotide sequence ID" value="NZ_FNJK01000014.1"/>
</dbReference>
<name>A0A1H0RDH8_STREI</name>
<dbReference type="Pfam" id="PF00746">
    <property type="entry name" value="Gram_pos_anchor"/>
    <property type="match status" value="1"/>
</dbReference>
<keyword evidence="5" id="KW-0472">Membrane</keyword>
<keyword evidence="5" id="KW-1133">Transmembrane helix</keyword>
<keyword evidence="4" id="KW-0572">Peptidoglycan-anchor</keyword>
<keyword evidence="2" id="KW-0964">Secreted</keyword>
<evidence type="ECO:0000256" key="4">
    <source>
        <dbReference type="ARBA" id="ARBA00023088"/>
    </source>
</evidence>
<keyword evidence="1" id="KW-0134">Cell wall</keyword>
<dbReference type="Proteomes" id="UP000183816">
    <property type="component" value="Unassembled WGS sequence"/>
</dbReference>
<dbReference type="EMBL" id="FNJK01000014">
    <property type="protein sequence ID" value="SDP27239.1"/>
    <property type="molecule type" value="Genomic_DNA"/>
</dbReference>
<keyword evidence="3" id="KW-0732">Signal</keyword>
<evidence type="ECO:0000256" key="1">
    <source>
        <dbReference type="ARBA" id="ARBA00022512"/>
    </source>
</evidence>
<evidence type="ECO:0000256" key="3">
    <source>
        <dbReference type="ARBA" id="ARBA00022729"/>
    </source>
</evidence>
<dbReference type="InterPro" id="IPR019931">
    <property type="entry name" value="LPXTG_anchor"/>
</dbReference>
<accession>A0A1H0RDH8</accession>
<organism evidence="7 8">
    <name type="scientific">Streptococcus equinus</name>
    <name type="common">Streptococcus bovis</name>
    <dbReference type="NCBI Taxonomy" id="1335"/>
    <lineage>
        <taxon>Bacteria</taxon>
        <taxon>Bacillati</taxon>
        <taxon>Bacillota</taxon>
        <taxon>Bacilli</taxon>
        <taxon>Lactobacillales</taxon>
        <taxon>Streptococcaceae</taxon>
        <taxon>Streptococcus</taxon>
    </lineage>
</organism>
<evidence type="ECO:0000256" key="2">
    <source>
        <dbReference type="ARBA" id="ARBA00022525"/>
    </source>
</evidence>
<sequence length="46" mass="4759">AQAVARVKKELPKTNSASLSGAGFAGIISILTSFGLASGKKRRNKK</sequence>
<evidence type="ECO:0000313" key="8">
    <source>
        <dbReference type="Proteomes" id="UP000183816"/>
    </source>
</evidence>
<dbReference type="NCBIfam" id="TIGR01167">
    <property type="entry name" value="LPXTG_anchor"/>
    <property type="match status" value="1"/>
</dbReference>